<evidence type="ECO:0008006" key="3">
    <source>
        <dbReference type="Google" id="ProtNLM"/>
    </source>
</evidence>
<reference evidence="2" key="1">
    <citation type="submission" date="2011-12" db="EMBL/GenBank/DDBJ databases">
        <title>Complete sequence of Methanoregula formicicum SMSP.</title>
        <authorList>
            <person name="Lucas S."/>
            <person name="Han J."/>
            <person name="Lapidus A."/>
            <person name="Cheng J.-F."/>
            <person name="Goodwin L."/>
            <person name="Pitluck S."/>
            <person name="Peters L."/>
            <person name="Ovchinnikova G."/>
            <person name="Teshima H."/>
            <person name="Detter J.C."/>
            <person name="Han C."/>
            <person name="Tapia R."/>
            <person name="Land M."/>
            <person name="Hauser L."/>
            <person name="Kyrpides N."/>
            <person name="Ivanova N."/>
            <person name="Pagani I."/>
            <person name="Imachi H."/>
            <person name="Tamaki H."/>
            <person name="Sekiguchi Y."/>
            <person name="Kamagata Y."/>
            <person name="Cadillo-Quiroz H."/>
            <person name="Zinder S."/>
            <person name="Liu W.-T."/>
            <person name="Woyke T."/>
        </authorList>
    </citation>
    <scope>NUCLEOTIDE SEQUENCE [LARGE SCALE GENOMIC DNA]</scope>
    <source>
        <strain evidence="2">DSM 22288 / NBRC 105244 / SMSP</strain>
    </source>
</reference>
<protein>
    <recommendedName>
        <fullName evidence="3">DUF1805 domain-containing protein</fullName>
    </recommendedName>
</protein>
<sequence>MQKTEVRLSRKVAEGIVIPLGPANLVAVKTDVGMVGCGAFDVVALDSFSYPAAKIKPSSGPSIATIDDLLKGIVKETNRSAMNRGVTNGMTGKQALELL</sequence>
<keyword evidence="2" id="KW-1185">Reference proteome</keyword>
<dbReference type="Pfam" id="PF08827">
    <property type="entry name" value="DUF1805"/>
    <property type="match status" value="1"/>
</dbReference>
<dbReference type="HOGENOM" id="CLU_160472_2_0_2"/>
<dbReference type="OrthoDB" id="120833at2157"/>
<dbReference type="SUPFAM" id="SSF102891">
    <property type="entry name" value="Hypothetical protein Ta1206"/>
    <property type="match status" value="1"/>
</dbReference>
<dbReference type="Gene3D" id="3.30.1980.10">
    <property type="entry name" value="Hypothetical protein YunC"/>
    <property type="match status" value="1"/>
</dbReference>
<accession>L0HB49</accession>
<dbReference type="Proteomes" id="UP000010824">
    <property type="component" value="Chromosome"/>
</dbReference>
<dbReference type="KEGG" id="mfo:Metfor_0136"/>
<dbReference type="InterPro" id="IPR036493">
    <property type="entry name" value="YunC_sf"/>
</dbReference>
<dbReference type="InterPro" id="IPR014931">
    <property type="entry name" value="DUF1805"/>
</dbReference>
<name>L0HB49_METFS</name>
<dbReference type="RefSeq" id="WP_015284184.1">
    <property type="nucleotide sequence ID" value="NC_019943.1"/>
</dbReference>
<reference evidence="1 2" key="2">
    <citation type="journal article" date="2014" name="Genome Announc.">
        <title>Complete Genome Sequence of Methanoregula formicica SMSPT, a Mesophilic Hydrogenotrophic Methanogen Isolated from a Methanogenic Upflow Anaerobic Sludge Blanket Reactor.</title>
        <authorList>
            <person name="Yamamoto K."/>
            <person name="Tamaki H."/>
            <person name="Cadillo-Quiroz H."/>
            <person name="Imachi H."/>
            <person name="Kyrpides N."/>
            <person name="Woyke T."/>
            <person name="Goodwin L."/>
            <person name="Zinder S.H."/>
            <person name="Kamagata Y."/>
            <person name="Liu W.T."/>
        </authorList>
    </citation>
    <scope>NUCLEOTIDE SEQUENCE [LARGE SCALE GENOMIC DNA]</scope>
    <source>
        <strain evidence="2">DSM 22288 / NBRC 105244 / SMSP</strain>
    </source>
</reference>
<dbReference type="InParanoid" id="L0HB49"/>
<dbReference type="eggNOG" id="arCOG04424">
    <property type="taxonomic scope" value="Archaea"/>
</dbReference>
<dbReference type="EMBL" id="CP003167">
    <property type="protein sequence ID" value="AGB01220.1"/>
    <property type="molecule type" value="Genomic_DNA"/>
</dbReference>
<proteinExistence type="predicted"/>
<gene>
    <name evidence="1" type="ordered locus">Metfor_0136</name>
</gene>
<dbReference type="GeneID" id="14308809"/>
<evidence type="ECO:0000313" key="2">
    <source>
        <dbReference type="Proteomes" id="UP000010824"/>
    </source>
</evidence>
<evidence type="ECO:0000313" key="1">
    <source>
        <dbReference type="EMBL" id="AGB01220.1"/>
    </source>
</evidence>
<dbReference type="AlphaFoldDB" id="L0HB49"/>
<organism evidence="1 2">
    <name type="scientific">Methanoregula formicica (strain DSM 22288 / NBRC 105244 / SMSP)</name>
    <dbReference type="NCBI Taxonomy" id="593750"/>
    <lineage>
        <taxon>Archaea</taxon>
        <taxon>Methanobacteriati</taxon>
        <taxon>Methanobacteriota</taxon>
        <taxon>Stenosarchaea group</taxon>
        <taxon>Methanomicrobia</taxon>
        <taxon>Methanomicrobiales</taxon>
        <taxon>Methanoregulaceae</taxon>
        <taxon>Methanoregula</taxon>
    </lineage>
</organism>